<protein>
    <submittedName>
        <fullName evidence="2">Uncharacterized protein</fullName>
    </submittedName>
</protein>
<name>Q4GYG1_TRYB2</name>
<reference evidence="2 3" key="1">
    <citation type="journal article" date="2003" name="Nucleic Acids Res.">
        <title>The DNA sequence of chromosome I of an African trypanosome: gene content, chromosome organisation, recombination and polymorphism.</title>
        <authorList>
            <person name="Hall N."/>
            <person name="Berriman M."/>
            <person name="Lennard N.J."/>
            <person name="Harris B.R."/>
            <person name="Hertz-Fowler C."/>
            <person name="Bart-Delabesse E.N."/>
            <person name="Gerrare C.S."/>
            <person name="Atkin R.J."/>
            <person name="Barron A.J."/>
            <person name="Bowman S."/>
            <person name="Bray-Allen S.P."/>
            <person name="Bringaud F."/>
            <person name="Clark L.N."/>
            <person name="Corton C.H."/>
            <person name="Cronin A."/>
            <person name="Davies R."/>
            <person name="Doggett J."/>
            <person name="Fraser A."/>
            <person name="Gruter E."/>
            <person name="Hall S."/>
            <person name="Harper A.D."/>
            <person name="Kay M.P."/>
            <person name="Leech V."/>
            <person name="Mayes R."/>
            <person name="Price C."/>
            <person name="Quail M.A."/>
            <person name="Rabbinowitch E."/>
            <person name="Reitter C."/>
            <person name="Rutherford K."/>
            <person name="Sasse J."/>
            <person name="Sharp S."/>
            <person name="Shownkeen R."/>
            <person name="Macleod A."/>
            <person name="Taylor S."/>
            <person name="Tweedie A."/>
            <person name="Turner C.M.R."/>
            <person name="Tait A."/>
            <person name="Gull K."/>
            <person name="Barrell B."/>
            <person name="Melville S.E."/>
        </authorList>
    </citation>
    <scope>NUCLEOTIDE SEQUENCE [LARGE SCALE GENOMIC DNA]</scope>
    <source>
        <strain evidence="2 3">927/4 GUTat10.1</strain>
    </source>
</reference>
<evidence type="ECO:0000313" key="2">
    <source>
        <dbReference type="EMBL" id="CAJ16623.1"/>
    </source>
</evidence>
<dbReference type="AlphaFoldDB" id="Q4GYG1"/>
<evidence type="ECO:0000256" key="1">
    <source>
        <dbReference type="SAM" id="Phobius"/>
    </source>
</evidence>
<keyword evidence="1" id="KW-0472">Membrane</keyword>
<dbReference type="RefSeq" id="XP_001219110.1">
    <property type="nucleotide sequence ID" value="XM_001219109.1"/>
</dbReference>
<feature type="transmembrane region" description="Helical" evidence="1">
    <location>
        <begin position="20"/>
        <end position="47"/>
    </location>
</feature>
<keyword evidence="1" id="KW-1133">Transmembrane helix</keyword>
<dbReference type="KEGG" id="tbr:TB927.1.4170"/>
<dbReference type="PaxDb" id="5691-CAJ16623"/>
<keyword evidence="1" id="KW-0812">Transmembrane</keyword>
<keyword evidence="3" id="KW-1185">Reference proteome</keyword>
<evidence type="ECO:0000313" key="3">
    <source>
        <dbReference type="Proteomes" id="UP000008524"/>
    </source>
</evidence>
<accession>Q4GYG1</accession>
<dbReference type="EMBL" id="AL929603">
    <property type="protein sequence ID" value="CAJ16623.1"/>
    <property type="molecule type" value="Genomic_DNA"/>
</dbReference>
<reference evidence="3" key="2">
    <citation type="journal article" date="2005" name="Science">
        <title>The genome of the African trypanosome Trypanosoma brucei.</title>
        <authorList>
            <person name="Berriman M."/>
            <person name="Ghedin E."/>
            <person name="Hertz-Fowler C."/>
            <person name="Blandin G."/>
            <person name="Renauld H."/>
            <person name="Bartholomeu D.C."/>
            <person name="Lennard N.J."/>
            <person name="Caler E."/>
            <person name="Hamlin N.E."/>
            <person name="Haas B."/>
            <person name="Bohme U."/>
            <person name="Hannick L."/>
            <person name="Aslett M.A."/>
            <person name="Shallom J."/>
            <person name="Marcello L."/>
            <person name="Hou L."/>
            <person name="Wickstead B."/>
            <person name="Alsmark U.C."/>
            <person name="Arrowsmith C."/>
            <person name="Atkin R.J."/>
            <person name="Barron A.J."/>
            <person name="Bringaud F."/>
            <person name="Brooks K."/>
            <person name="Carrington M."/>
            <person name="Cherevach I."/>
            <person name="Chillingworth T.J."/>
            <person name="Churcher C."/>
            <person name="Clark L.N."/>
            <person name="Corton C.H."/>
            <person name="Cronin A."/>
            <person name="Davies R.M."/>
            <person name="Doggett J."/>
            <person name="Djikeng A."/>
            <person name="Feldblyum T."/>
            <person name="Field M.C."/>
            <person name="Fraser A."/>
            <person name="Goodhead I."/>
            <person name="Hance Z."/>
            <person name="Harper D."/>
            <person name="Harris B.R."/>
            <person name="Hauser H."/>
            <person name="Hostetler J."/>
            <person name="Ivens A."/>
            <person name="Jagels K."/>
            <person name="Johnson D."/>
            <person name="Johnson J."/>
            <person name="Jones K."/>
            <person name="Kerhornou A.X."/>
            <person name="Koo H."/>
            <person name="Larke N."/>
            <person name="Landfear S."/>
            <person name="Larkin C."/>
            <person name="Leech V."/>
            <person name="Line A."/>
            <person name="Lord A."/>
            <person name="Macleod A."/>
            <person name="Mooney P.J."/>
            <person name="Moule S."/>
            <person name="Martin D.M."/>
            <person name="Morgan G.W."/>
            <person name="Mungall K."/>
            <person name="Norbertczak H."/>
            <person name="Ormond D."/>
            <person name="Pai G."/>
            <person name="Peacock C.S."/>
            <person name="Peterson J."/>
            <person name="Quail M.A."/>
            <person name="Rabbinowitsch E."/>
            <person name="Rajandream M.A."/>
            <person name="Reitter C."/>
            <person name="Salzberg S.L."/>
            <person name="Sanders M."/>
            <person name="Schobel S."/>
            <person name="Sharp S."/>
            <person name="Simmonds M."/>
            <person name="Simpson A.J."/>
            <person name="Tallon L."/>
            <person name="Turner C.M."/>
            <person name="Tait A."/>
            <person name="Tivey A.R."/>
            <person name="Van Aken S."/>
            <person name="Walker D."/>
            <person name="Wanless D."/>
            <person name="Wang S."/>
            <person name="White B."/>
            <person name="White O."/>
            <person name="Whitehead S."/>
            <person name="Woodward J."/>
            <person name="Wortman J."/>
            <person name="Adams M.D."/>
            <person name="Embley T.M."/>
            <person name="Gull K."/>
            <person name="Ullu E."/>
            <person name="Barry J.D."/>
            <person name="Fairlamb A.H."/>
            <person name="Opperdoes F."/>
            <person name="Barrell B.G."/>
            <person name="Donelson J.E."/>
            <person name="Hall N."/>
            <person name="Fraser C.M."/>
            <person name="Melville S.E."/>
            <person name="El-Sayed N.M."/>
        </authorList>
    </citation>
    <scope>NUCLEOTIDE SEQUENCE [LARGE SCALE GENOMIC DNA]</scope>
    <source>
        <strain evidence="3">927/4 GUTat10.1</strain>
    </source>
</reference>
<organism evidence="2 3">
    <name type="scientific">Trypanosoma brucei brucei (strain 927/4 GUTat10.1)</name>
    <dbReference type="NCBI Taxonomy" id="185431"/>
    <lineage>
        <taxon>Eukaryota</taxon>
        <taxon>Discoba</taxon>
        <taxon>Euglenozoa</taxon>
        <taxon>Kinetoplastea</taxon>
        <taxon>Metakinetoplastina</taxon>
        <taxon>Trypanosomatida</taxon>
        <taxon>Trypanosomatidae</taxon>
        <taxon>Trypanosoma</taxon>
    </lineage>
</organism>
<dbReference type="InParanoid" id="Q4GYG1"/>
<dbReference type="Proteomes" id="UP000008524">
    <property type="component" value="Chromosome 1"/>
</dbReference>
<proteinExistence type="predicted"/>
<sequence>MVSVCVENLLMCSSPVHGVYIYIYIYLLMHLYLHMLPPILLFFSFWLHGKLVHCCLKLSE</sequence>
<gene>
    <name evidence="2" type="ORF">TB927.1.4170</name>
</gene>
<dbReference type="GeneID" id="4357490"/>